<dbReference type="EC" id="2.1.1.297" evidence="4"/>
<accession>A0A4R5DVH1</accession>
<dbReference type="InterPro" id="IPR029063">
    <property type="entry name" value="SAM-dependent_MTases_sf"/>
</dbReference>
<dbReference type="Pfam" id="PF02475">
    <property type="entry name" value="TRM5-TYW2_MTfase"/>
    <property type="match status" value="1"/>
</dbReference>
<evidence type="ECO:0000256" key="3">
    <source>
        <dbReference type="ARBA" id="ARBA00022691"/>
    </source>
</evidence>
<dbReference type="Gene3D" id="3.40.50.150">
    <property type="entry name" value="Vaccinia Virus protein VP39"/>
    <property type="match status" value="1"/>
</dbReference>
<comment type="caution">
    <text evidence="7">The sequence shown here is derived from an EMBL/GenBank/DDBJ whole genome shotgun (WGS) entry which is preliminary data.</text>
</comment>
<dbReference type="NCBIfam" id="TIGR03534">
    <property type="entry name" value="RF_mod_PrmC"/>
    <property type="match status" value="1"/>
</dbReference>
<dbReference type="InterPro" id="IPR050320">
    <property type="entry name" value="N5-glutamine_MTase"/>
</dbReference>
<dbReference type="CDD" id="cd02440">
    <property type="entry name" value="AdoMet_MTases"/>
    <property type="match status" value="1"/>
</dbReference>
<keyword evidence="8" id="KW-1185">Reference proteome</keyword>
<comment type="similarity">
    <text evidence="4">Belongs to the protein N5-glutamine methyltransferase family. PrmC subfamily.</text>
</comment>
<protein>
    <recommendedName>
        <fullName evidence="4">Release factor glutamine methyltransferase</fullName>
        <shortName evidence="4">RF MTase</shortName>
        <ecNumber evidence="4">2.1.1.297</ecNumber>
    </recommendedName>
    <alternativeName>
        <fullName evidence="4">N5-glutamine methyltransferase PrmC</fullName>
    </alternativeName>
    <alternativeName>
        <fullName evidence="4">Protein-(glutamine-N5) MTase PrmC</fullName>
    </alternativeName>
    <alternativeName>
        <fullName evidence="4">Protein-glutamine N-methyltransferase PrmC</fullName>
    </alternativeName>
</protein>
<gene>
    <name evidence="4 7" type="primary">prmC</name>
    <name evidence="7" type="ORF">E1269_02645</name>
</gene>
<dbReference type="OrthoDB" id="9800643at2"/>
<evidence type="ECO:0000256" key="1">
    <source>
        <dbReference type="ARBA" id="ARBA00022603"/>
    </source>
</evidence>
<evidence type="ECO:0000256" key="2">
    <source>
        <dbReference type="ARBA" id="ARBA00022679"/>
    </source>
</evidence>
<keyword evidence="3 4" id="KW-0949">S-adenosyl-L-methionine</keyword>
<evidence type="ECO:0000313" key="7">
    <source>
        <dbReference type="EMBL" id="TDE15023.1"/>
    </source>
</evidence>
<feature type="domain" description="TRM5/TYW2-like methyltransferase" evidence="5">
    <location>
        <begin position="117"/>
        <end position="166"/>
    </location>
</feature>
<evidence type="ECO:0000256" key="4">
    <source>
        <dbReference type="HAMAP-Rule" id="MF_02126"/>
    </source>
</evidence>
<dbReference type="PANTHER" id="PTHR18895">
    <property type="entry name" value="HEMK METHYLTRANSFERASE"/>
    <property type="match status" value="1"/>
</dbReference>
<dbReference type="FunCoup" id="A0A4R5DVH1">
    <property type="interactions" value="330"/>
</dbReference>
<dbReference type="Pfam" id="PF17827">
    <property type="entry name" value="PrmC_N"/>
    <property type="match status" value="1"/>
</dbReference>
<evidence type="ECO:0000259" key="6">
    <source>
        <dbReference type="Pfam" id="PF17827"/>
    </source>
</evidence>
<dbReference type="EMBL" id="SMKZ01000002">
    <property type="protein sequence ID" value="TDE15023.1"/>
    <property type="molecule type" value="Genomic_DNA"/>
</dbReference>
<keyword evidence="1 4" id="KW-0489">Methyltransferase</keyword>
<dbReference type="Gene3D" id="1.10.8.10">
    <property type="entry name" value="DNA helicase RuvA subunit, C-terminal domain"/>
    <property type="match status" value="1"/>
</dbReference>
<evidence type="ECO:0000313" key="8">
    <source>
        <dbReference type="Proteomes" id="UP000294739"/>
    </source>
</evidence>
<feature type="domain" description="Release factor glutamine methyltransferase N-terminal" evidence="6">
    <location>
        <begin position="10"/>
        <end position="76"/>
    </location>
</feature>
<dbReference type="NCBIfam" id="TIGR00536">
    <property type="entry name" value="hemK_fam"/>
    <property type="match status" value="1"/>
</dbReference>
<reference evidence="7 8" key="1">
    <citation type="submission" date="2019-03" db="EMBL/GenBank/DDBJ databases">
        <title>Draft genome sequences of novel Actinobacteria.</title>
        <authorList>
            <person name="Sahin N."/>
            <person name="Ay H."/>
            <person name="Saygin H."/>
        </authorList>
    </citation>
    <scope>NUCLEOTIDE SEQUENCE [LARGE SCALE GENOMIC DNA]</scope>
    <source>
        <strain evidence="7 8">5K138</strain>
    </source>
</reference>
<comment type="catalytic activity">
    <reaction evidence="4">
        <text>L-glutaminyl-[peptide chain release factor] + S-adenosyl-L-methionine = N(5)-methyl-L-glutaminyl-[peptide chain release factor] + S-adenosyl-L-homocysteine + H(+)</text>
        <dbReference type="Rhea" id="RHEA:42896"/>
        <dbReference type="Rhea" id="RHEA-COMP:10271"/>
        <dbReference type="Rhea" id="RHEA-COMP:10272"/>
        <dbReference type="ChEBI" id="CHEBI:15378"/>
        <dbReference type="ChEBI" id="CHEBI:30011"/>
        <dbReference type="ChEBI" id="CHEBI:57856"/>
        <dbReference type="ChEBI" id="CHEBI:59789"/>
        <dbReference type="ChEBI" id="CHEBI:61891"/>
        <dbReference type="EC" id="2.1.1.297"/>
    </reaction>
</comment>
<comment type="caution">
    <text evidence="4">Lacks conserved residue(s) required for the propagation of feature annotation.</text>
</comment>
<dbReference type="GO" id="GO:0032259">
    <property type="term" value="P:methylation"/>
    <property type="evidence" value="ECO:0007669"/>
    <property type="project" value="UniProtKB-KW"/>
</dbReference>
<dbReference type="HAMAP" id="MF_02126">
    <property type="entry name" value="RF_methyltr_PrmC"/>
    <property type="match status" value="1"/>
</dbReference>
<dbReference type="Proteomes" id="UP000294739">
    <property type="component" value="Unassembled WGS sequence"/>
</dbReference>
<dbReference type="PANTHER" id="PTHR18895:SF74">
    <property type="entry name" value="MTRF1L RELEASE FACTOR GLUTAMINE METHYLTRANSFERASE"/>
    <property type="match status" value="1"/>
</dbReference>
<dbReference type="AlphaFoldDB" id="A0A4R5DVH1"/>
<feature type="binding site" evidence="4">
    <location>
        <position position="148"/>
    </location>
    <ligand>
        <name>S-adenosyl-L-methionine</name>
        <dbReference type="ChEBI" id="CHEBI:59789"/>
    </ligand>
</feature>
<proteinExistence type="inferred from homology"/>
<organism evidence="7 8">
    <name type="scientific">Jiangella asiatica</name>
    <dbReference type="NCBI Taxonomy" id="2530372"/>
    <lineage>
        <taxon>Bacteria</taxon>
        <taxon>Bacillati</taxon>
        <taxon>Actinomycetota</taxon>
        <taxon>Actinomycetes</taxon>
        <taxon>Jiangellales</taxon>
        <taxon>Jiangellaceae</taxon>
        <taxon>Jiangella</taxon>
    </lineage>
</organism>
<dbReference type="InterPro" id="IPR019874">
    <property type="entry name" value="RF_methyltr_PrmC"/>
</dbReference>
<dbReference type="SUPFAM" id="SSF53335">
    <property type="entry name" value="S-adenosyl-L-methionine-dependent methyltransferases"/>
    <property type="match status" value="1"/>
</dbReference>
<keyword evidence="2 4" id="KW-0808">Transferase</keyword>
<dbReference type="InterPro" id="IPR004556">
    <property type="entry name" value="HemK-like"/>
</dbReference>
<dbReference type="RefSeq" id="WP_131890785.1">
    <property type="nucleotide sequence ID" value="NZ_SMKZ01000002.1"/>
</dbReference>
<evidence type="ECO:0000259" key="5">
    <source>
        <dbReference type="Pfam" id="PF02475"/>
    </source>
</evidence>
<name>A0A4R5DVH1_9ACTN</name>
<feature type="binding site" evidence="4">
    <location>
        <begin position="194"/>
        <end position="197"/>
    </location>
    <ligand>
        <name>substrate</name>
    </ligand>
</feature>
<dbReference type="GO" id="GO:0102559">
    <property type="term" value="F:peptide chain release factor N(5)-glutamine methyltransferase activity"/>
    <property type="evidence" value="ECO:0007669"/>
    <property type="project" value="UniProtKB-EC"/>
</dbReference>
<feature type="binding site" evidence="4">
    <location>
        <position position="194"/>
    </location>
    <ligand>
        <name>S-adenosyl-L-methionine</name>
        <dbReference type="ChEBI" id="CHEBI:59789"/>
    </ligand>
</feature>
<sequence>MSALSLREQLRAAADRLTTAEVPSPRHDAEVLAAHVLGVERGELITQPEPDAEFTARFDELVRRRADRIPLQHLTGQAHFRHVTLRVGPGVFIPRPETELTAGVAVDEARALVEAGRVPVVVDLFAGSGAIAVSVATEVRPSMVHAVEREDDAVTWLRRNAAGNSIIVHRDDVALVAQRSLSMLLGQVDIVTANPPYVPAAADIRDPEVAEHDPPAALWSGDDGLDAMRMLADVAARLLRPGGLLVAEHADMQGEAAPEVFRRHAAWTEVADHLDLAGRPRYVTARRAALETPVK</sequence>
<dbReference type="InterPro" id="IPR040758">
    <property type="entry name" value="PrmC_N"/>
</dbReference>
<dbReference type="InterPro" id="IPR056743">
    <property type="entry name" value="TRM5-TYW2-like_MTfase"/>
</dbReference>
<comment type="function">
    <text evidence="4">Methylates the class 1 translation termination release factors RF1/PrfA and RF2/PrfB on the glutamine residue of the universally conserved GGQ motif.</text>
</comment>
<dbReference type="InParanoid" id="A0A4R5DVH1"/>